<protein>
    <submittedName>
        <fullName evidence="1">Uncharacterized protein</fullName>
    </submittedName>
</protein>
<sequence length="77" mass="7995">MTAAPRLRAAAPDPADGLRAHCEALRVHADRLRAAAGELERQGPPAAPFRAEVAALAERCSTAADGLALAAARLQDR</sequence>
<gene>
    <name evidence="1" type="ORF">ACIO7M_30610</name>
</gene>
<proteinExistence type="predicted"/>
<keyword evidence="2" id="KW-1185">Reference proteome</keyword>
<evidence type="ECO:0000313" key="2">
    <source>
        <dbReference type="Proteomes" id="UP001617351"/>
    </source>
</evidence>
<organism evidence="1 2">
    <name type="scientific">Streptomyces toxytricini</name>
    <name type="common">Actinomyces toxytricini</name>
    <dbReference type="NCBI Taxonomy" id="67369"/>
    <lineage>
        <taxon>Bacteria</taxon>
        <taxon>Bacillati</taxon>
        <taxon>Actinomycetota</taxon>
        <taxon>Actinomycetes</taxon>
        <taxon>Kitasatosporales</taxon>
        <taxon>Streptomycetaceae</taxon>
        <taxon>Streptomyces</taxon>
    </lineage>
</organism>
<evidence type="ECO:0000313" key="1">
    <source>
        <dbReference type="EMBL" id="MFJ2825435.1"/>
    </source>
</evidence>
<dbReference type="Proteomes" id="UP001617351">
    <property type="component" value="Unassembled WGS sequence"/>
</dbReference>
<reference evidence="1 2" key="1">
    <citation type="submission" date="2024-10" db="EMBL/GenBank/DDBJ databases">
        <title>The Natural Products Discovery Center: Release of the First 8490 Sequenced Strains for Exploring Actinobacteria Biosynthetic Diversity.</title>
        <authorList>
            <person name="Kalkreuter E."/>
            <person name="Kautsar S.A."/>
            <person name="Yang D."/>
            <person name="Bader C.D."/>
            <person name="Teijaro C.N."/>
            <person name="Fluegel L."/>
            <person name="Davis C.M."/>
            <person name="Simpson J.R."/>
            <person name="Lauterbach L."/>
            <person name="Steele A.D."/>
            <person name="Gui C."/>
            <person name="Meng S."/>
            <person name="Li G."/>
            <person name="Viehrig K."/>
            <person name="Ye F."/>
            <person name="Su P."/>
            <person name="Kiefer A.F."/>
            <person name="Nichols A."/>
            <person name="Cepeda A.J."/>
            <person name="Yan W."/>
            <person name="Fan B."/>
            <person name="Jiang Y."/>
            <person name="Adhikari A."/>
            <person name="Zheng C.-J."/>
            <person name="Schuster L."/>
            <person name="Cowan T.M."/>
            <person name="Smanski M.J."/>
            <person name="Chevrette M.G."/>
            <person name="De Carvalho L.P.S."/>
            <person name="Shen B."/>
        </authorList>
    </citation>
    <scope>NUCLEOTIDE SEQUENCE [LARGE SCALE GENOMIC DNA]</scope>
    <source>
        <strain evidence="1 2">NPDC087220</strain>
    </source>
</reference>
<comment type="caution">
    <text evidence="1">The sequence shown here is derived from an EMBL/GenBank/DDBJ whole genome shotgun (WGS) entry which is preliminary data.</text>
</comment>
<name>A0ABW8EQ94_STRT5</name>
<dbReference type="RefSeq" id="WP_189807531.1">
    <property type="nucleotide sequence ID" value="NZ_BMTY01000001.1"/>
</dbReference>
<accession>A0ABW8EQ94</accession>
<dbReference type="EMBL" id="JBIUYY010000017">
    <property type="protein sequence ID" value="MFJ2825435.1"/>
    <property type="molecule type" value="Genomic_DNA"/>
</dbReference>